<keyword evidence="13" id="KW-1015">Disulfide bond</keyword>
<evidence type="ECO:0000256" key="10">
    <source>
        <dbReference type="ARBA" id="ARBA00022833"/>
    </source>
</evidence>
<evidence type="ECO:0000256" key="13">
    <source>
        <dbReference type="ARBA" id="ARBA00023157"/>
    </source>
</evidence>
<keyword evidence="11" id="KW-0049">Antioxidant</keyword>
<dbReference type="PATRIC" id="fig|1401327.3.peg.3887"/>
<dbReference type="GO" id="GO:0004784">
    <property type="term" value="F:superoxide dismutase activity"/>
    <property type="evidence" value="ECO:0007669"/>
    <property type="project" value="UniProtKB-EC"/>
</dbReference>
<feature type="chain" id="PRO_5001860412" description="superoxide dismutase" evidence="16">
    <location>
        <begin position="37"/>
        <end position="190"/>
    </location>
</feature>
<proteinExistence type="inferred from homology"/>
<comment type="function">
    <text evidence="3">Destroys radicals which are normally produced within the cells and which are toxic to biological systems.</text>
</comment>
<evidence type="ECO:0000259" key="17">
    <source>
        <dbReference type="Pfam" id="PF00080"/>
    </source>
</evidence>
<comment type="caution">
    <text evidence="18">The sequence shown here is derived from an EMBL/GenBank/DDBJ whole genome shotgun (WGS) entry which is preliminary data.</text>
</comment>
<keyword evidence="9" id="KW-0574">Periplasm</keyword>
<keyword evidence="7" id="KW-0479">Metal-binding</keyword>
<dbReference type="InterPro" id="IPR001424">
    <property type="entry name" value="SOD_Cu_Zn_dom"/>
</dbReference>
<comment type="similarity">
    <text evidence="5">Belongs to the Cu-Zn superoxide dismutase family.</text>
</comment>
<accession>A0A090NB20</accession>
<evidence type="ECO:0000256" key="14">
    <source>
        <dbReference type="ARBA" id="ARBA00049204"/>
    </source>
</evidence>
<dbReference type="PANTHER" id="PTHR10003">
    <property type="entry name" value="SUPEROXIDE DISMUTASE CU-ZN -RELATED"/>
    <property type="match status" value="1"/>
</dbReference>
<evidence type="ECO:0000256" key="5">
    <source>
        <dbReference type="ARBA" id="ARBA00010457"/>
    </source>
</evidence>
<sequence length="190" mass="19611">MCHWFTLIQECTMNGGPMKRFSLAILALVVATGAQAASEKVEMNLVTSQGVGQSIGSVTITETDKGLEFSPDLKALPPGEHGFHIHAKGSCQPATKDGKASAAESAGGHLDPQNTGKHEGPEGAGHLGDLPALVVNNDGKATDAVIAPRLKSLDEIKDKALMVHVGGNNMSDQPKPLGGGGEHYACGVIK</sequence>
<keyword evidence="12" id="KW-0186">Copper</keyword>
<evidence type="ECO:0000256" key="16">
    <source>
        <dbReference type="SAM" id="SignalP"/>
    </source>
</evidence>
<evidence type="ECO:0000256" key="11">
    <source>
        <dbReference type="ARBA" id="ARBA00022862"/>
    </source>
</evidence>
<dbReference type="EC" id="1.15.1.1" evidence="6"/>
<evidence type="ECO:0000256" key="2">
    <source>
        <dbReference type="ARBA" id="ARBA00001947"/>
    </source>
</evidence>
<protein>
    <recommendedName>
        <fullName evidence="6">superoxide dismutase</fullName>
        <ecNumber evidence="6">1.15.1.1</ecNumber>
    </recommendedName>
</protein>
<name>A0A090NB20_SHIDY</name>
<evidence type="ECO:0000313" key="19">
    <source>
        <dbReference type="Proteomes" id="UP000017944"/>
    </source>
</evidence>
<evidence type="ECO:0000256" key="1">
    <source>
        <dbReference type="ARBA" id="ARBA00001935"/>
    </source>
</evidence>
<feature type="region of interest" description="Disordered" evidence="15">
    <location>
        <begin position="89"/>
        <end position="130"/>
    </location>
</feature>
<dbReference type="SUPFAM" id="SSF49329">
    <property type="entry name" value="Cu,Zn superoxide dismutase-like"/>
    <property type="match status" value="1"/>
</dbReference>
<evidence type="ECO:0000256" key="7">
    <source>
        <dbReference type="ARBA" id="ARBA00022723"/>
    </source>
</evidence>
<keyword evidence="10" id="KW-0862">Zinc</keyword>
<dbReference type="Pfam" id="PF00080">
    <property type="entry name" value="Sod_Cu"/>
    <property type="match status" value="1"/>
</dbReference>
<dbReference type="GO" id="GO:0005507">
    <property type="term" value="F:copper ion binding"/>
    <property type="evidence" value="ECO:0007669"/>
    <property type="project" value="InterPro"/>
</dbReference>
<dbReference type="NCBIfam" id="NF007628">
    <property type="entry name" value="PRK10290.1"/>
    <property type="match status" value="1"/>
</dbReference>
<dbReference type="AlphaFoldDB" id="A0A090NB20"/>
<organism evidence="18 19">
    <name type="scientific">Shigella dysenteriae WRSd3</name>
    <dbReference type="NCBI Taxonomy" id="1401327"/>
    <lineage>
        <taxon>Bacteria</taxon>
        <taxon>Pseudomonadati</taxon>
        <taxon>Pseudomonadota</taxon>
        <taxon>Gammaproteobacteria</taxon>
        <taxon>Enterobacterales</taxon>
        <taxon>Enterobacteriaceae</taxon>
        <taxon>Shigella</taxon>
    </lineage>
</organism>
<dbReference type="EMBL" id="AXUT01000473">
    <property type="protein sequence ID" value="ESU76887.1"/>
    <property type="molecule type" value="Genomic_DNA"/>
</dbReference>
<dbReference type="FunFam" id="2.60.40.200:FF:000002">
    <property type="entry name" value="Superoxide dismutase [Cu-Zn]"/>
    <property type="match status" value="1"/>
</dbReference>
<comment type="cofactor">
    <cofactor evidence="2">
        <name>Zn(2+)</name>
        <dbReference type="ChEBI" id="CHEBI:29105"/>
    </cofactor>
</comment>
<evidence type="ECO:0000256" key="8">
    <source>
        <dbReference type="ARBA" id="ARBA00022729"/>
    </source>
</evidence>
<dbReference type="CDD" id="cd00305">
    <property type="entry name" value="Cu-Zn_Superoxide_Dismutase"/>
    <property type="match status" value="1"/>
</dbReference>
<feature type="domain" description="Superoxide dismutase copper/zinc binding" evidence="17">
    <location>
        <begin position="56"/>
        <end position="189"/>
    </location>
</feature>
<comment type="cofactor">
    <cofactor evidence="1">
        <name>Cu cation</name>
        <dbReference type="ChEBI" id="CHEBI:23378"/>
    </cofactor>
</comment>
<comment type="subcellular location">
    <subcellularLocation>
        <location evidence="4">Periplasm</location>
    </subcellularLocation>
</comment>
<keyword evidence="18" id="KW-0560">Oxidoreductase</keyword>
<feature type="signal peptide" evidence="16">
    <location>
        <begin position="1"/>
        <end position="36"/>
    </location>
</feature>
<evidence type="ECO:0000256" key="3">
    <source>
        <dbReference type="ARBA" id="ARBA00003917"/>
    </source>
</evidence>
<comment type="catalytic activity">
    <reaction evidence="14">
        <text>2 superoxide + 2 H(+) = H2O2 + O2</text>
        <dbReference type="Rhea" id="RHEA:20696"/>
        <dbReference type="ChEBI" id="CHEBI:15378"/>
        <dbReference type="ChEBI" id="CHEBI:15379"/>
        <dbReference type="ChEBI" id="CHEBI:16240"/>
        <dbReference type="ChEBI" id="CHEBI:18421"/>
        <dbReference type="EC" id="1.15.1.1"/>
    </reaction>
</comment>
<evidence type="ECO:0000256" key="6">
    <source>
        <dbReference type="ARBA" id="ARBA00012682"/>
    </source>
</evidence>
<keyword evidence="8 16" id="KW-0732">Signal</keyword>
<gene>
    <name evidence="18" type="ORF">WRSd3_04201</name>
</gene>
<reference evidence="18 19" key="1">
    <citation type="submission" date="2013-10" db="EMBL/GenBank/DDBJ databases">
        <title>Draft genomes and the virulence plasmids of Sd1617 vaccine constructs: WRSd3 and WRSd5.</title>
        <authorList>
            <person name="Aksomboon Vongsawan A."/>
            <person name="Venkatesan M.M."/>
            <person name="Vaisvil B."/>
            <person name="Emel G."/>
            <person name="Kepatral V."/>
            <person name="Sethabutr O."/>
            <person name="Serichantalergs O."/>
            <person name="Mason C."/>
        </authorList>
    </citation>
    <scope>NUCLEOTIDE SEQUENCE [LARGE SCALE GENOMIC DNA]</scope>
    <source>
        <strain evidence="18 19">WRSd3</strain>
    </source>
</reference>
<dbReference type="InterPro" id="IPR024134">
    <property type="entry name" value="SOD_Cu/Zn_/chaperone"/>
</dbReference>
<dbReference type="InterPro" id="IPR036423">
    <property type="entry name" value="SOD-like_Cu/Zn_dom_sf"/>
</dbReference>
<dbReference type="GO" id="GO:0042597">
    <property type="term" value="C:periplasmic space"/>
    <property type="evidence" value="ECO:0007669"/>
    <property type="project" value="UniProtKB-SubCell"/>
</dbReference>
<evidence type="ECO:0000313" key="18">
    <source>
        <dbReference type="EMBL" id="ESU76887.1"/>
    </source>
</evidence>
<evidence type="ECO:0000256" key="12">
    <source>
        <dbReference type="ARBA" id="ARBA00023008"/>
    </source>
</evidence>
<evidence type="ECO:0000256" key="4">
    <source>
        <dbReference type="ARBA" id="ARBA00004418"/>
    </source>
</evidence>
<evidence type="ECO:0000256" key="15">
    <source>
        <dbReference type="SAM" id="MobiDB-lite"/>
    </source>
</evidence>
<evidence type="ECO:0000256" key="9">
    <source>
        <dbReference type="ARBA" id="ARBA00022764"/>
    </source>
</evidence>
<dbReference type="Proteomes" id="UP000017944">
    <property type="component" value="Unassembled WGS sequence"/>
</dbReference>
<dbReference type="Gene3D" id="2.60.40.200">
    <property type="entry name" value="Superoxide dismutase, copper/zinc binding domain"/>
    <property type="match status" value="1"/>
</dbReference>